<comment type="caution">
    <text evidence="4">The sequence shown here is derived from an EMBL/GenBank/DDBJ whole genome shotgun (WGS) entry which is preliminary data.</text>
</comment>
<dbReference type="InterPro" id="IPR006579">
    <property type="entry name" value="Pre_C2HC_dom"/>
</dbReference>
<feature type="domain" description="CCHC-type" evidence="2">
    <location>
        <begin position="342"/>
        <end position="358"/>
    </location>
</feature>
<feature type="compositionally biased region" description="Polar residues" evidence="1">
    <location>
        <begin position="130"/>
        <end position="142"/>
    </location>
</feature>
<accession>A0A4Y2THT9</accession>
<feature type="domain" description="Pre-C2HC" evidence="3">
    <location>
        <begin position="273"/>
        <end position="341"/>
    </location>
</feature>
<proteinExistence type="predicted"/>
<sequence length="525" mass="59999">MEGDSEGAKRLCALDGTPMNMDESVSSPQNQNTFHNCENCQKRWDNDRRLAEVNITTDYFKARFNILHSDPMKPAKEFPQYNELMTQLQVAAKEYELVMGERISIPLCHDSNCYYNIVKANKDAELNSKMSNNKNEVPFTSPTRRKSAKARQHDNSNVNPISLNNKFNSLGNDVDLNEENTDEIAPVKETFPPIMVKYTKEYGKMLADTTRVCGHTENKFGNGIIKMYASSKEQYDSLTKFLKQQGYEYYLIKPRDKRPLKVVIKNLPPDQDTTDIETEFKAKNFSVIKATRLTQFRTRKPLPFFLLELNRTPKVEEVYSVKSFKNLQIEVEPFRGRQQIVQCFACNSFNHVAEQCQMRARCLKCGQNHQTNACSIKERVDMPTCINCGKVGHVAAYRGCENFPKIKPPLTRRNTFNANQYSTRSNLSFARAVDPNKQPDFNSSFPPLQTAQNNTANITNPTSFPELGSKSEISQLFEALNELKKLMSECPSLIQALLQMKHAKTPEDKLQILMIAFSPVQPRST</sequence>
<evidence type="ECO:0000259" key="2">
    <source>
        <dbReference type="SMART" id="SM00343"/>
    </source>
</evidence>
<feature type="region of interest" description="Disordered" evidence="1">
    <location>
        <begin position="130"/>
        <end position="164"/>
    </location>
</feature>
<dbReference type="Pfam" id="PF07530">
    <property type="entry name" value="PRE_C2HC"/>
    <property type="match status" value="1"/>
</dbReference>
<dbReference type="SMART" id="SM00343">
    <property type="entry name" value="ZnF_C2HC"/>
    <property type="match status" value="2"/>
</dbReference>
<protein>
    <submittedName>
        <fullName evidence="4">Nucleic-acid-binding protein from transposon X-element</fullName>
    </submittedName>
</protein>
<dbReference type="SMART" id="SM00596">
    <property type="entry name" value="PRE_C2HC"/>
    <property type="match status" value="1"/>
</dbReference>
<evidence type="ECO:0000313" key="4">
    <source>
        <dbReference type="EMBL" id="GBN98675.1"/>
    </source>
</evidence>
<keyword evidence="5" id="KW-1185">Reference proteome</keyword>
<dbReference type="GO" id="GO:0008270">
    <property type="term" value="F:zinc ion binding"/>
    <property type="evidence" value="ECO:0007669"/>
    <property type="project" value="InterPro"/>
</dbReference>
<feature type="domain" description="CCHC-type" evidence="2">
    <location>
        <begin position="384"/>
        <end position="402"/>
    </location>
</feature>
<dbReference type="AlphaFoldDB" id="A0A4Y2THT9"/>
<evidence type="ECO:0000256" key="1">
    <source>
        <dbReference type="SAM" id="MobiDB-lite"/>
    </source>
</evidence>
<evidence type="ECO:0000259" key="3">
    <source>
        <dbReference type="SMART" id="SM00596"/>
    </source>
</evidence>
<dbReference type="GO" id="GO:0003676">
    <property type="term" value="F:nucleic acid binding"/>
    <property type="evidence" value="ECO:0007669"/>
    <property type="project" value="InterPro"/>
</dbReference>
<dbReference type="OrthoDB" id="8068264at2759"/>
<dbReference type="InterPro" id="IPR001878">
    <property type="entry name" value="Znf_CCHC"/>
</dbReference>
<reference evidence="4 5" key="1">
    <citation type="journal article" date="2019" name="Sci. Rep.">
        <title>Orb-weaving spider Araneus ventricosus genome elucidates the spidroin gene catalogue.</title>
        <authorList>
            <person name="Kono N."/>
            <person name="Nakamura H."/>
            <person name="Ohtoshi R."/>
            <person name="Moran D.A.P."/>
            <person name="Shinohara A."/>
            <person name="Yoshida Y."/>
            <person name="Fujiwara M."/>
            <person name="Mori M."/>
            <person name="Tomita M."/>
            <person name="Arakawa K."/>
        </authorList>
    </citation>
    <scope>NUCLEOTIDE SEQUENCE [LARGE SCALE GENOMIC DNA]</scope>
</reference>
<gene>
    <name evidence="4" type="primary">ORF1_113</name>
    <name evidence="4" type="ORF">AVEN_121893_1</name>
</gene>
<dbReference type="EMBL" id="BGPR01027854">
    <property type="protein sequence ID" value="GBN98675.1"/>
    <property type="molecule type" value="Genomic_DNA"/>
</dbReference>
<evidence type="ECO:0000313" key="5">
    <source>
        <dbReference type="Proteomes" id="UP000499080"/>
    </source>
</evidence>
<name>A0A4Y2THT9_ARAVE</name>
<organism evidence="4 5">
    <name type="scientific">Araneus ventricosus</name>
    <name type="common">Orbweaver spider</name>
    <name type="synonym">Epeira ventricosa</name>
    <dbReference type="NCBI Taxonomy" id="182803"/>
    <lineage>
        <taxon>Eukaryota</taxon>
        <taxon>Metazoa</taxon>
        <taxon>Ecdysozoa</taxon>
        <taxon>Arthropoda</taxon>
        <taxon>Chelicerata</taxon>
        <taxon>Arachnida</taxon>
        <taxon>Araneae</taxon>
        <taxon>Araneomorphae</taxon>
        <taxon>Entelegynae</taxon>
        <taxon>Araneoidea</taxon>
        <taxon>Araneidae</taxon>
        <taxon>Araneus</taxon>
    </lineage>
</organism>
<feature type="compositionally biased region" description="Polar residues" evidence="1">
    <location>
        <begin position="155"/>
        <end position="164"/>
    </location>
</feature>
<dbReference type="Proteomes" id="UP000499080">
    <property type="component" value="Unassembled WGS sequence"/>
</dbReference>